<protein>
    <submittedName>
        <fullName evidence="1 2">Uncharacterized protein</fullName>
    </submittedName>
</protein>
<dbReference type="EMBL" id="KE524786">
    <property type="protein sequence ID" value="KFB36675.1"/>
    <property type="molecule type" value="Genomic_DNA"/>
</dbReference>
<dbReference type="EMBL" id="ATLV01012375">
    <property type="status" value="NOT_ANNOTATED_CDS"/>
    <property type="molecule type" value="Genomic_DNA"/>
</dbReference>
<dbReference type="EnsemblMetazoa" id="ASIC003836-RA">
    <property type="protein sequence ID" value="ASIC003836-PA"/>
    <property type="gene ID" value="ASIC003836"/>
</dbReference>
<reference evidence="1 3" key="1">
    <citation type="journal article" date="2014" name="BMC Genomics">
        <title>Genome sequence of Anopheles sinensis provides insight into genetics basis of mosquito competence for malaria parasites.</title>
        <authorList>
            <person name="Zhou D."/>
            <person name="Zhang D."/>
            <person name="Ding G."/>
            <person name="Shi L."/>
            <person name="Hou Q."/>
            <person name="Ye Y."/>
            <person name="Xu Y."/>
            <person name="Zhou H."/>
            <person name="Xiong C."/>
            <person name="Li S."/>
            <person name="Yu J."/>
            <person name="Hong S."/>
            <person name="Yu X."/>
            <person name="Zou P."/>
            <person name="Chen C."/>
            <person name="Chang X."/>
            <person name="Wang W."/>
            <person name="Lv Y."/>
            <person name="Sun Y."/>
            <person name="Ma L."/>
            <person name="Shen B."/>
            <person name="Zhu C."/>
        </authorList>
    </citation>
    <scope>NUCLEOTIDE SEQUENCE [LARGE SCALE GENOMIC DNA]</scope>
</reference>
<evidence type="ECO:0000313" key="2">
    <source>
        <dbReference type="EnsemblMetazoa" id="ASIC003836-PA"/>
    </source>
</evidence>
<organism evidence="1">
    <name type="scientific">Anopheles sinensis</name>
    <name type="common">Mosquito</name>
    <dbReference type="NCBI Taxonomy" id="74873"/>
    <lineage>
        <taxon>Eukaryota</taxon>
        <taxon>Metazoa</taxon>
        <taxon>Ecdysozoa</taxon>
        <taxon>Arthropoda</taxon>
        <taxon>Hexapoda</taxon>
        <taxon>Insecta</taxon>
        <taxon>Pterygota</taxon>
        <taxon>Neoptera</taxon>
        <taxon>Endopterygota</taxon>
        <taxon>Diptera</taxon>
        <taxon>Nematocera</taxon>
        <taxon>Culicoidea</taxon>
        <taxon>Culicidae</taxon>
        <taxon>Anophelinae</taxon>
        <taxon>Anopheles</taxon>
    </lineage>
</organism>
<dbReference type="AlphaFoldDB" id="A0A084VFD1"/>
<name>A0A084VFD1_ANOSI</name>
<reference evidence="2" key="2">
    <citation type="submission" date="2020-05" db="UniProtKB">
        <authorList>
            <consortium name="EnsemblMetazoa"/>
        </authorList>
    </citation>
    <scope>IDENTIFICATION</scope>
</reference>
<accession>A0A084VFD1</accession>
<evidence type="ECO:0000313" key="1">
    <source>
        <dbReference type="EMBL" id="KFB36675.1"/>
    </source>
</evidence>
<sequence>MDRTTHGTSFSVEDLIMSLPVVAIAAGQYLIFPREGSGPWCHLRDSPDVSPDGSQEDLMDMTDTIAHGQCMVAAAHIKLMLFVVEAHPPPSGGSMVRTHQPTTFFTTYRPNPFVAHGRAVREHIDRNQPQDSAHLPPCADRLGYHIPAP</sequence>
<dbReference type="VEuPathDB" id="VectorBase:ASIC003836"/>
<keyword evidence="3" id="KW-1185">Reference proteome</keyword>
<proteinExistence type="predicted"/>
<dbReference type="Proteomes" id="UP000030765">
    <property type="component" value="Unassembled WGS sequence"/>
</dbReference>
<evidence type="ECO:0000313" key="3">
    <source>
        <dbReference type="Proteomes" id="UP000030765"/>
    </source>
</evidence>
<gene>
    <name evidence="1" type="ORF">ZHAS_00003836</name>
</gene>